<proteinExistence type="predicted"/>
<keyword evidence="1" id="KW-0812">Transmembrane</keyword>
<feature type="transmembrane region" description="Helical" evidence="1">
    <location>
        <begin position="123"/>
        <end position="143"/>
    </location>
</feature>
<protein>
    <submittedName>
        <fullName evidence="2">Hypothetical_protein</fullName>
    </submittedName>
</protein>
<comment type="caution">
    <text evidence="2">The sequence shown here is derived from an EMBL/GenBank/DDBJ whole genome shotgun (WGS) entry which is preliminary data.</text>
</comment>
<sequence length="178" mass="21161">MPTQQGPNRALTESSANQFYLIRQLNFQKLDLASQFLFARYFLRLAREVVPLYWHCLVVVAFDALFHQLDQVPGVLLSLFDFANSQFRGILPVYIFLSSLLLDKLFLIFHLELLLLGFRQDWLGFLFCVSYRFLFIQTIFWLFDRLFQDRLFILFLFLSFLSRRLCVRLGHFSGLLIL</sequence>
<keyword evidence="3" id="KW-1185">Reference proteome</keyword>
<evidence type="ECO:0000256" key="1">
    <source>
        <dbReference type="SAM" id="Phobius"/>
    </source>
</evidence>
<accession>A0ABP1KR59</accession>
<feature type="transmembrane region" description="Helical" evidence="1">
    <location>
        <begin position="89"/>
        <end position="111"/>
    </location>
</feature>
<gene>
    <name evidence="2" type="ORF">HINF_LOCUS52721</name>
</gene>
<evidence type="ECO:0000313" key="2">
    <source>
        <dbReference type="EMBL" id="CAL6066810.1"/>
    </source>
</evidence>
<dbReference type="EMBL" id="CAXDID020000264">
    <property type="protein sequence ID" value="CAL6066810.1"/>
    <property type="molecule type" value="Genomic_DNA"/>
</dbReference>
<keyword evidence="1" id="KW-0472">Membrane</keyword>
<name>A0ABP1KR59_9EUKA</name>
<feature type="transmembrane region" description="Helical" evidence="1">
    <location>
        <begin position="50"/>
        <end position="69"/>
    </location>
</feature>
<reference evidence="2 3" key="1">
    <citation type="submission" date="2024-07" db="EMBL/GenBank/DDBJ databases">
        <authorList>
            <person name="Akdeniz Z."/>
        </authorList>
    </citation>
    <scope>NUCLEOTIDE SEQUENCE [LARGE SCALE GENOMIC DNA]</scope>
</reference>
<keyword evidence="1" id="KW-1133">Transmembrane helix</keyword>
<organism evidence="2 3">
    <name type="scientific">Hexamita inflata</name>
    <dbReference type="NCBI Taxonomy" id="28002"/>
    <lineage>
        <taxon>Eukaryota</taxon>
        <taxon>Metamonada</taxon>
        <taxon>Diplomonadida</taxon>
        <taxon>Hexamitidae</taxon>
        <taxon>Hexamitinae</taxon>
        <taxon>Hexamita</taxon>
    </lineage>
</organism>
<evidence type="ECO:0000313" key="3">
    <source>
        <dbReference type="Proteomes" id="UP001642409"/>
    </source>
</evidence>
<dbReference type="Proteomes" id="UP001642409">
    <property type="component" value="Unassembled WGS sequence"/>
</dbReference>